<feature type="region of interest" description="Disordered" evidence="2">
    <location>
        <begin position="1251"/>
        <end position="1282"/>
    </location>
</feature>
<keyword evidence="1" id="KW-0539">Nucleus</keyword>
<feature type="compositionally biased region" description="Basic residues" evidence="2">
    <location>
        <begin position="290"/>
        <end position="299"/>
    </location>
</feature>
<feature type="region of interest" description="Disordered" evidence="2">
    <location>
        <begin position="590"/>
        <end position="662"/>
    </location>
</feature>
<dbReference type="EMBL" id="KV893771">
    <property type="protein sequence ID" value="OON18874.1"/>
    <property type="molecule type" value="Genomic_DNA"/>
</dbReference>
<dbReference type="GO" id="GO:0000122">
    <property type="term" value="P:negative regulation of transcription by RNA polymerase II"/>
    <property type="evidence" value="ECO:0007669"/>
    <property type="project" value="TreeGrafter"/>
</dbReference>
<dbReference type="Gene3D" id="2.30.30.490">
    <property type="match status" value="1"/>
</dbReference>
<dbReference type="InterPro" id="IPR040138">
    <property type="entry name" value="MIER/MTA"/>
</dbReference>
<feature type="region of interest" description="Disordered" evidence="2">
    <location>
        <begin position="909"/>
        <end position="961"/>
    </location>
</feature>
<feature type="compositionally biased region" description="Basic and acidic residues" evidence="2">
    <location>
        <begin position="1134"/>
        <end position="1149"/>
    </location>
</feature>
<dbReference type="GO" id="GO:0003682">
    <property type="term" value="F:chromatin binding"/>
    <property type="evidence" value="ECO:0007669"/>
    <property type="project" value="InterPro"/>
</dbReference>
<feature type="compositionally biased region" description="Polar residues" evidence="2">
    <location>
        <begin position="590"/>
        <end position="604"/>
    </location>
</feature>
<evidence type="ECO:0000313" key="5">
    <source>
        <dbReference type="EMBL" id="OON18874.1"/>
    </source>
</evidence>
<feature type="region of interest" description="Disordered" evidence="2">
    <location>
        <begin position="1613"/>
        <end position="1683"/>
    </location>
</feature>
<feature type="compositionally biased region" description="Basic and acidic residues" evidence="2">
    <location>
        <begin position="1265"/>
        <end position="1274"/>
    </location>
</feature>
<name>A0A1S8WWV5_OPIVI</name>
<feature type="compositionally biased region" description="Low complexity" evidence="2">
    <location>
        <begin position="72"/>
        <end position="90"/>
    </location>
</feature>
<feature type="compositionally biased region" description="Polar residues" evidence="2">
    <location>
        <begin position="1900"/>
        <end position="1917"/>
    </location>
</feature>
<dbReference type="SMART" id="SM00439">
    <property type="entry name" value="BAH"/>
    <property type="match status" value="1"/>
</dbReference>
<feature type="region of interest" description="Disordered" evidence="2">
    <location>
        <begin position="1083"/>
        <end position="1102"/>
    </location>
</feature>
<reference evidence="5 6" key="1">
    <citation type="submission" date="2015-03" db="EMBL/GenBank/DDBJ databases">
        <title>Draft genome of the nematode, Opisthorchis viverrini.</title>
        <authorList>
            <person name="Mitreva M."/>
        </authorList>
    </citation>
    <scope>NUCLEOTIDE SEQUENCE [LARGE SCALE GENOMIC DNA]</scope>
    <source>
        <strain evidence="5">Khon Kaen</strain>
    </source>
</reference>
<dbReference type="InterPro" id="IPR001025">
    <property type="entry name" value="BAH_dom"/>
</dbReference>
<evidence type="ECO:0000256" key="1">
    <source>
        <dbReference type="ARBA" id="ARBA00023242"/>
    </source>
</evidence>
<feature type="compositionally biased region" description="Basic and acidic residues" evidence="2">
    <location>
        <begin position="636"/>
        <end position="646"/>
    </location>
</feature>
<dbReference type="InterPro" id="IPR000949">
    <property type="entry name" value="ELM2_dom"/>
</dbReference>
<dbReference type="Pfam" id="PF01426">
    <property type="entry name" value="BAH"/>
    <property type="match status" value="1"/>
</dbReference>
<dbReference type="Gene3D" id="4.10.1240.50">
    <property type="match status" value="1"/>
</dbReference>
<feature type="compositionally biased region" description="Polar residues" evidence="2">
    <location>
        <begin position="1807"/>
        <end position="1822"/>
    </location>
</feature>
<feature type="region of interest" description="Disordered" evidence="2">
    <location>
        <begin position="997"/>
        <end position="1046"/>
    </location>
</feature>
<dbReference type="InterPro" id="IPR043151">
    <property type="entry name" value="BAH_sf"/>
</dbReference>
<feature type="compositionally biased region" description="Polar residues" evidence="2">
    <location>
        <begin position="1417"/>
        <end position="1440"/>
    </location>
</feature>
<evidence type="ECO:0000259" key="3">
    <source>
        <dbReference type="PROSITE" id="PS51038"/>
    </source>
</evidence>
<feature type="domain" description="ELM2" evidence="4">
    <location>
        <begin position="247"/>
        <end position="514"/>
    </location>
</feature>
<dbReference type="PANTHER" id="PTHR10865:SF28">
    <property type="entry name" value="ELM2 DOMAIN-CONTAINING PROTEIN"/>
    <property type="match status" value="1"/>
</dbReference>
<dbReference type="Proteomes" id="UP000243686">
    <property type="component" value="Unassembled WGS sequence"/>
</dbReference>
<feature type="compositionally biased region" description="Low complexity" evidence="2">
    <location>
        <begin position="775"/>
        <end position="786"/>
    </location>
</feature>
<dbReference type="GO" id="GO:0042826">
    <property type="term" value="F:histone deacetylase binding"/>
    <property type="evidence" value="ECO:0007669"/>
    <property type="project" value="TreeGrafter"/>
</dbReference>
<protein>
    <submittedName>
        <fullName evidence="5">BAH domain protein</fullName>
    </submittedName>
</protein>
<sequence length="2051" mass="219079">MTDCAFLPSTCDANYHEEATPPNLPNTDPAVQTDYHPVETESTKGAGEPVESNGDYNLEVPLRRSKRGKGKGANSTASATAAGGANTGATNGSGGGAAEERVSSCLVNGTEYQTGNFVYYEEPDFEYFTIGLIEEIKFSRRDKFAITVKCFYRTHDIPESSKQCILERELFHSPSNSLRKAEVLSRELFVSEVQETIASKQLRGRCKVSHLQDLRTALNTFSPDEEDCFFYVFAYNPETRRLMHTRAEIRVGHAFQANIPRFRHLPPATYHPHPHKLRCGRSCRFLHSTHGHYPRRSKLPRVPPGGLLDESKPELDERTHSPIAAASVTEAPHSMEECISQKQPQTIEEQCKLEDADLDTDVPKSPPALENFSSVRPREDSPSLAHLHSHRHTVAESSVRKLLSRRRRARRFETLTWRPHGLAKRLSAANNLKASEVNHLFNGDIMDEPLKTYLDAVRSMVAFFGFGGADDDLSSAENGLTLANLAATTQHAYDTLHKSGYSLKHALQSISYNPIASKASGALYSFPALFNEYSYTGAYLANSSLSSDTPRHWTADQVRLFACALRVHGKDFFAIQRDFFGGRASAIAATPSTQLGHPGTGNTPLSGRLRGRGRRRAGVSGASCNHKVKTDEEEMMDLKTEDHPQAGEESDQGLSNDATGDNKPVKTVKELIAFYYYWKRKGAASAASPSMLVTTNHQGGLTGAAVNFAAAVACANADGQSVLGNGASLSGVVSQISSHQPQQLQQQQQPLAGVGGKRRKPTTSRGNAPRASTPASELSESACASLPDSETDGPPEACKRPFCINSGPTFFLINAPFVDETSDYNVIAKDDKDSLFEVTSNKLAGAEQDLPPSGRLRRRLCRNCAKELPSPTDTLQPTGVGQLRFLCHACRNHLQKYGELKSTSLAAYPPPQLHSEVSHPPSSCVETTDEGKPSIDHTATNDPTHGSPVSPIASPVSCSRHSWNPDAQTSSLYSSTYSLCHSSPCSTALDSEDYFSSSSSLESDCSSPSSGSRASSDTGPETVGKNIEGRTLRKRSKRPRYENYPHASIHSKMPCVTHPEVKESNEVANAGVCGAATPLVTKTSPSWPPANSTTGEESHTSPLQVTITASQWSLPDTKKQLSGFTADNNASHSPKVEVRARSSPMHHEVEGDDAEDAESETEVELMAHVSSLTPCLRQIHRSTWSRLVRIWDRSVTMRVPTDTNRTLFNAGSCSRTDVIYDGRGLTEEELAVARHELYSCHLETAVGPGALTIGSGGKTDAAAEPSKHQSRPSESHGSVSCPFAISNSGVHDSSALNLSARTLHSSPTQRLAPPCSRASSYDGSALLGQQHSSVQSSAASSFKNPSTYLPAARTSTTPNQPSGNNVTPAPYDPSPTQQQIQAAYEQAMLLAAAATQHHYQQAKLTGQQSREAHQQSHRQFVASTSAHSPRPSSTHTSNAKVSAAQLSARLGAAAGTFYPPALVASTLNLVSPTGGRPITAGHVSSQSFPPTFLSPTLLNSLGAGAHVHTPSYPSFVNPAVSTPGEALWKNHDALQLQLTMMGLLPPATLPDPALLYGSVDPRETEAFRLLMAEKLTHLRYPSANLPANDQQDFLTTATEMLLRARANLGAGGGTFGDSSNGHTNPLLYPPPPVTNTGAMTSAVNSISTRPTASVQSPHYRHSSGSHASSYSRHPSGLASSQDSHVQLSLPSFHLAPPTAHLGLNTTASKHSSLASALTTSYLSPALAASTSSAHSRLPTSTTIANSSVSSASFSRQSSSISAAQQLQEQMFNAAKLAMLAANMQSDPSKAFTFAAALAELAAHEKTQSQLTVTPSHLGTQPSKPIGMSLPPFDMRIPATGAGNSSSTGAHPDHLGSASPFRRRPSGPFGGITSGSPSPSLLPSQTACGLPPISRPLVGAPTNQSRMMSSPTVTTPSNRFSTATPLLIPNMTPNFASVFNPGHIPSPSQLAQLSQLTHSAGLAPGLGLQDPAMMNALALAAAAAYAAGPQLPDFTAVGDSDHGDRHRYPGQIGSSVSRHPTFHQQQQQAAAAAFAALPQFNIGGHRLPSSHR</sequence>
<feature type="region of interest" description="Disordered" evidence="2">
    <location>
        <begin position="737"/>
        <end position="794"/>
    </location>
</feature>
<evidence type="ECO:0000259" key="4">
    <source>
        <dbReference type="PROSITE" id="PS51156"/>
    </source>
</evidence>
<feature type="compositionally biased region" description="Polar residues" evidence="2">
    <location>
        <begin position="1342"/>
        <end position="1367"/>
    </location>
</feature>
<dbReference type="GO" id="GO:0005654">
    <property type="term" value="C:nucleoplasm"/>
    <property type="evidence" value="ECO:0007669"/>
    <property type="project" value="TreeGrafter"/>
</dbReference>
<feature type="domain" description="BAH" evidence="3">
    <location>
        <begin position="110"/>
        <end position="246"/>
    </location>
</feature>
<feature type="region of interest" description="Disordered" evidence="2">
    <location>
        <begin position="1336"/>
        <end position="1379"/>
    </location>
</feature>
<feature type="compositionally biased region" description="Polar residues" evidence="2">
    <location>
        <begin position="1123"/>
        <end position="1132"/>
    </location>
</feature>
<dbReference type="PANTHER" id="PTHR10865">
    <property type="entry name" value="METASTASIS-ASSOCIATED PROTEIN AND MESODERM INDUCTION EARLY RESPONSE PROTEIN"/>
    <property type="match status" value="1"/>
</dbReference>
<feature type="region of interest" description="Disordered" evidence="2">
    <location>
        <begin position="16"/>
        <end position="98"/>
    </location>
</feature>
<feature type="compositionally biased region" description="Low complexity" evidence="2">
    <location>
        <begin position="1664"/>
        <end position="1676"/>
    </location>
</feature>
<feature type="compositionally biased region" description="Low complexity" evidence="2">
    <location>
        <begin position="1873"/>
        <end position="1883"/>
    </location>
</feature>
<gene>
    <name evidence="5" type="ORF">X801_05267</name>
</gene>
<feature type="region of interest" description="Disordered" evidence="2">
    <location>
        <begin position="1304"/>
        <end position="1323"/>
    </location>
</feature>
<keyword evidence="6" id="KW-1185">Reference proteome</keyword>
<dbReference type="PROSITE" id="PS51156">
    <property type="entry name" value="ELM2"/>
    <property type="match status" value="1"/>
</dbReference>
<feature type="compositionally biased region" description="Polar residues" evidence="2">
    <location>
        <begin position="1634"/>
        <end position="1656"/>
    </location>
</feature>
<feature type="region of interest" description="Disordered" evidence="2">
    <location>
        <begin position="290"/>
        <end position="317"/>
    </location>
</feature>
<accession>A0A1S8WWV5</accession>
<evidence type="ECO:0000256" key="2">
    <source>
        <dbReference type="SAM" id="MobiDB-lite"/>
    </source>
</evidence>
<feature type="compositionally biased region" description="Low complexity" evidence="2">
    <location>
        <begin position="740"/>
        <end position="751"/>
    </location>
</feature>
<feature type="region of interest" description="Disordered" evidence="2">
    <location>
        <begin position="1807"/>
        <end position="1917"/>
    </location>
</feature>
<organism evidence="5 6">
    <name type="scientific">Opisthorchis viverrini</name>
    <name type="common">Southeast Asian liver fluke</name>
    <dbReference type="NCBI Taxonomy" id="6198"/>
    <lineage>
        <taxon>Eukaryota</taxon>
        <taxon>Metazoa</taxon>
        <taxon>Spiralia</taxon>
        <taxon>Lophotrochozoa</taxon>
        <taxon>Platyhelminthes</taxon>
        <taxon>Trematoda</taxon>
        <taxon>Digenea</taxon>
        <taxon>Opisthorchiida</taxon>
        <taxon>Opisthorchiata</taxon>
        <taxon>Opisthorchiidae</taxon>
        <taxon>Opisthorchis</taxon>
    </lineage>
</organism>
<feature type="region of interest" description="Disordered" evidence="2">
    <location>
        <begin position="1123"/>
        <end position="1156"/>
    </location>
</feature>
<evidence type="ECO:0000313" key="6">
    <source>
        <dbReference type="Proteomes" id="UP000243686"/>
    </source>
</evidence>
<dbReference type="GO" id="GO:0003714">
    <property type="term" value="F:transcription corepressor activity"/>
    <property type="evidence" value="ECO:0007669"/>
    <property type="project" value="TreeGrafter"/>
</dbReference>
<proteinExistence type="predicted"/>
<feature type="region of interest" description="Disordered" evidence="2">
    <location>
        <begin position="366"/>
        <end position="392"/>
    </location>
</feature>
<feature type="region of interest" description="Disordered" evidence="2">
    <location>
        <begin position="1401"/>
        <end position="1440"/>
    </location>
</feature>
<feature type="compositionally biased region" description="Low complexity" evidence="2">
    <location>
        <begin position="997"/>
        <end position="1017"/>
    </location>
</feature>
<dbReference type="PROSITE" id="PS51038">
    <property type="entry name" value="BAH"/>
    <property type="match status" value="1"/>
</dbReference>